<dbReference type="GO" id="GO:0005634">
    <property type="term" value="C:nucleus"/>
    <property type="evidence" value="ECO:0007669"/>
    <property type="project" value="TreeGrafter"/>
</dbReference>
<gene>
    <name evidence="3" type="ORF">E4U60_005249</name>
</gene>
<dbReference type="Pfam" id="PF06487">
    <property type="entry name" value="SAP18"/>
    <property type="match status" value="1"/>
</dbReference>
<feature type="compositionally biased region" description="Basic and acidic residues" evidence="2">
    <location>
        <begin position="128"/>
        <end position="139"/>
    </location>
</feature>
<name>A0A9P7M7Y4_9HYPO</name>
<evidence type="ECO:0000256" key="1">
    <source>
        <dbReference type="ARBA" id="ARBA00009143"/>
    </source>
</evidence>
<sequence length="256" mass="27347">MSTSPSDRGDSDPAAPFLLQLFYRTGGFYRPDEFANRSLPPHISVYTWPDCTLNELAFELAASKVSALPYPAIGTRLAFQLVCPDLRSVSAISNAPPRYAVKDLGSIVIGQNSSGVAEPESTITGGLAHDEPSPDSKKSLRDARFVVGDYVSCAILPPLDDGSVAPASIAQREFNSVGYRDARVNASTRGGGGGFQSRENEFAWPGVREGGRDGGRRSVVGGAMANVPIGEWRRGERLPNVPSRPRGGVGGRRGRW</sequence>
<evidence type="ECO:0000313" key="4">
    <source>
        <dbReference type="Proteomes" id="UP000706124"/>
    </source>
</evidence>
<feature type="region of interest" description="Disordered" evidence="2">
    <location>
        <begin position="116"/>
        <end position="139"/>
    </location>
</feature>
<dbReference type="Gene3D" id="3.10.20.550">
    <property type="entry name" value="ASAP complex, SAP18 subunit"/>
    <property type="match status" value="1"/>
</dbReference>
<dbReference type="PANTHER" id="PTHR13082:SF0">
    <property type="entry name" value="HISTONE DEACETYLASE COMPLEX SUBUNIT SAP18"/>
    <property type="match status" value="1"/>
</dbReference>
<comment type="caution">
    <text evidence="3">The sequence shown here is derived from an EMBL/GenBank/DDBJ whole genome shotgun (WGS) entry which is preliminary data.</text>
</comment>
<keyword evidence="4" id="KW-1185">Reference proteome</keyword>
<organism evidence="3 4">
    <name type="scientific">Claviceps pazoutovae</name>
    <dbReference type="NCBI Taxonomy" id="1649127"/>
    <lineage>
        <taxon>Eukaryota</taxon>
        <taxon>Fungi</taxon>
        <taxon>Dikarya</taxon>
        <taxon>Ascomycota</taxon>
        <taxon>Pezizomycotina</taxon>
        <taxon>Sordariomycetes</taxon>
        <taxon>Hypocreomycetidae</taxon>
        <taxon>Hypocreales</taxon>
        <taxon>Clavicipitaceae</taxon>
        <taxon>Claviceps</taxon>
    </lineage>
</organism>
<protein>
    <recommendedName>
        <fullName evidence="5">Sin3-associated polypeptide Sap18</fullName>
    </recommendedName>
</protein>
<accession>A0A9P7M7Y4</accession>
<dbReference type="InterPro" id="IPR042534">
    <property type="entry name" value="SAP18_sf"/>
</dbReference>
<dbReference type="OrthoDB" id="440566at2759"/>
<dbReference type="AlphaFoldDB" id="A0A9P7M7Y4"/>
<feature type="compositionally biased region" description="Gly residues" evidence="2">
    <location>
        <begin position="247"/>
        <end position="256"/>
    </location>
</feature>
<evidence type="ECO:0000313" key="3">
    <source>
        <dbReference type="EMBL" id="KAG5932442.1"/>
    </source>
</evidence>
<dbReference type="EMBL" id="SRPO01000452">
    <property type="protein sequence ID" value="KAG5932442.1"/>
    <property type="molecule type" value="Genomic_DNA"/>
</dbReference>
<comment type="similarity">
    <text evidence="1">Belongs to the SAP18 family.</text>
</comment>
<dbReference type="Proteomes" id="UP000706124">
    <property type="component" value="Unassembled WGS sequence"/>
</dbReference>
<dbReference type="PANTHER" id="PTHR13082">
    <property type="entry name" value="SAP18"/>
    <property type="match status" value="1"/>
</dbReference>
<dbReference type="InterPro" id="IPR010516">
    <property type="entry name" value="SAP18"/>
</dbReference>
<proteinExistence type="inferred from homology"/>
<evidence type="ECO:0000256" key="2">
    <source>
        <dbReference type="SAM" id="MobiDB-lite"/>
    </source>
</evidence>
<reference evidence="3 4" key="1">
    <citation type="journal article" date="2020" name="bioRxiv">
        <title>Whole genome comparisons of ergot fungi reveals the divergence and evolution of species within the genus Claviceps are the result of varying mechanisms driving genome evolution and host range expansion.</title>
        <authorList>
            <person name="Wyka S.A."/>
            <person name="Mondo S.J."/>
            <person name="Liu M."/>
            <person name="Dettman J."/>
            <person name="Nalam V."/>
            <person name="Broders K.D."/>
        </authorList>
    </citation>
    <scope>NUCLEOTIDE SEQUENCE [LARGE SCALE GENOMIC DNA]</scope>
    <source>
        <strain evidence="3 4">CCC 1485</strain>
    </source>
</reference>
<feature type="region of interest" description="Disordered" evidence="2">
    <location>
        <begin position="234"/>
        <end position="256"/>
    </location>
</feature>
<evidence type="ECO:0008006" key="5">
    <source>
        <dbReference type="Google" id="ProtNLM"/>
    </source>
</evidence>